<dbReference type="FunFam" id="1.20.1720.10:FF:000009">
    <property type="entry name" value="MFS multidrug transporter"/>
    <property type="match status" value="1"/>
</dbReference>
<protein>
    <submittedName>
        <fullName evidence="9">Major facilitator superfamily transporter</fullName>
    </submittedName>
</protein>
<feature type="transmembrane region" description="Helical" evidence="7">
    <location>
        <begin position="157"/>
        <end position="174"/>
    </location>
</feature>
<dbReference type="InterPro" id="IPR001958">
    <property type="entry name" value="Tet-R_TetA/multi-R_MdtG-like"/>
</dbReference>
<name>T0JKK1_COLGC</name>
<feature type="region of interest" description="Disordered" evidence="6">
    <location>
        <begin position="679"/>
        <end position="706"/>
    </location>
</feature>
<dbReference type="PANTHER" id="PTHR23502:SF51">
    <property type="entry name" value="QUINIDINE RESISTANCE PROTEIN 1-RELATED"/>
    <property type="match status" value="1"/>
</dbReference>
<dbReference type="GO" id="GO:0022857">
    <property type="term" value="F:transmembrane transporter activity"/>
    <property type="evidence" value="ECO:0007669"/>
    <property type="project" value="InterPro"/>
</dbReference>
<dbReference type="PROSITE" id="PS50850">
    <property type="entry name" value="MFS"/>
    <property type="match status" value="1"/>
</dbReference>
<dbReference type="InterPro" id="IPR036259">
    <property type="entry name" value="MFS_trans_sf"/>
</dbReference>
<evidence type="ECO:0000313" key="10">
    <source>
        <dbReference type="Proteomes" id="UP000015530"/>
    </source>
</evidence>
<dbReference type="InterPro" id="IPR011701">
    <property type="entry name" value="MFS"/>
</dbReference>
<feature type="transmembrane region" description="Helical" evidence="7">
    <location>
        <begin position="459"/>
        <end position="483"/>
    </location>
</feature>
<dbReference type="OMA" id="WIDELQF"/>
<dbReference type="OrthoDB" id="440553at2759"/>
<reference evidence="10" key="1">
    <citation type="journal article" date="2013" name="Mol. Plant Microbe Interact.">
        <title>Global aspects of pacC regulation of pathogenicity genes in Colletotrichum gloeosporioides as revealed by transcriptome analysis.</title>
        <authorList>
            <person name="Alkan N."/>
            <person name="Meng X."/>
            <person name="Friedlander G."/>
            <person name="Reuveni E."/>
            <person name="Sukno S."/>
            <person name="Sherman A."/>
            <person name="Thon M."/>
            <person name="Fluhr R."/>
            <person name="Prusky D."/>
        </authorList>
    </citation>
    <scope>NUCLEOTIDE SEQUENCE [LARGE SCALE GENOMIC DNA]</scope>
    <source>
        <strain evidence="10">Cg-14</strain>
    </source>
</reference>
<evidence type="ECO:0000256" key="1">
    <source>
        <dbReference type="ARBA" id="ARBA00004141"/>
    </source>
</evidence>
<feature type="region of interest" description="Disordered" evidence="6">
    <location>
        <begin position="1"/>
        <end position="80"/>
    </location>
</feature>
<dbReference type="SUPFAM" id="SSF103473">
    <property type="entry name" value="MFS general substrate transporter"/>
    <property type="match status" value="1"/>
</dbReference>
<dbReference type="AlphaFoldDB" id="T0JKK1"/>
<keyword evidence="4 7" id="KW-1133">Transmembrane helix</keyword>
<gene>
    <name evidence="9" type="ORF">CGLO_17618</name>
</gene>
<evidence type="ECO:0000256" key="2">
    <source>
        <dbReference type="ARBA" id="ARBA00022448"/>
    </source>
</evidence>
<feature type="transmembrane region" description="Helical" evidence="7">
    <location>
        <begin position="180"/>
        <end position="203"/>
    </location>
</feature>
<feature type="compositionally biased region" description="Polar residues" evidence="6">
    <location>
        <begin position="46"/>
        <end position="56"/>
    </location>
</feature>
<evidence type="ECO:0000256" key="4">
    <source>
        <dbReference type="ARBA" id="ARBA00022989"/>
    </source>
</evidence>
<evidence type="ECO:0000313" key="9">
    <source>
        <dbReference type="EMBL" id="EQB43697.1"/>
    </source>
</evidence>
<dbReference type="Proteomes" id="UP000015530">
    <property type="component" value="Unassembled WGS sequence"/>
</dbReference>
<dbReference type="Gene3D" id="1.20.1720.10">
    <property type="entry name" value="Multidrug resistance protein D"/>
    <property type="match status" value="1"/>
</dbReference>
<feature type="domain" description="Major facilitator superfamily (MFS) profile" evidence="8">
    <location>
        <begin position="91"/>
        <end position="544"/>
    </location>
</feature>
<feature type="transmembrane region" description="Helical" evidence="7">
    <location>
        <begin position="519"/>
        <end position="539"/>
    </location>
</feature>
<keyword evidence="3 7" id="KW-0812">Transmembrane</keyword>
<comment type="subcellular location">
    <subcellularLocation>
        <location evidence="1">Membrane</location>
        <topology evidence="1">Multi-pass membrane protein</topology>
    </subcellularLocation>
</comment>
<feature type="transmembrane region" description="Helical" evidence="7">
    <location>
        <begin position="336"/>
        <end position="356"/>
    </location>
</feature>
<evidence type="ECO:0000256" key="7">
    <source>
        <dbReference type="SAM" id="Phobius"/>
    </source>
</evidence>
<feature type="transmembrane region" description="Helical" evidence="7">
    <location>
        <begin position="90"/>
        <end position="110"/>
    </location>
</feature>
<dbReference type="GO" id="GO:0005886">
    <property type="term" value="C:plasma membrane"/>
    <property type="evidence" value="ECO:0007669"/>
    <property type="project" value="TreeGrafter"/>
</dbReference>
<dbReference type="Gene3D" id="1.20.1250.20">
    <property type="entry name" value="MFS general substrate transporter like domains"/>
    <property type="match status" value="1"/>
</dbReference>
<dbReference type="PRINTS" id="PR01035">
    <property type="entry name" value="TCRTETA"/>
</dbReference>
<feature type="transmembrane region" description="Helical" evidence="7">
    <location>
        <begin position="376"/>
        <end position="394"/>
    </location>
</feature>
<comment type="caution">
    <text evidence="9">The sequence shown here is derived from an EMBL/GenBank/DDBJ whole genome shotgun (WGS) entry which is preliminary data.</text>
</comment>
<evidence type="ECO:0000256" key="6">
    <source>
        <dbReference type="SAM" id="MobiDB-lite"/>
    </source>
</evidence>
<feature type="compositionally biased region" description="Low complexity" evidence="6">
    <location>
        <begin position="681"/>
        <end position="690"/>
    </location>
</feature>
<evidence type="ECO:0000256" key="3">
    <source>
        <dbReference type="ARBA" id="ARBA00022692"/>
    </source>
</evidence>
<organism evidence="9 10">
    <name type="scientific">Colletotrichum gloeosporioides (strain Cg-14)</name>
    <name type="common">Anthracnose fungus</name>
    <name type="synonym">Glomerella cingulata</name>
    <dbReference type="NCBI Taxonomy" id="1237896"/>
    <lineage>
        <taxon>Eukaryota</taxon>
        <taxon>Fungi</taxon>
        <taxon>Dikarya</taxon>
        <taxon>Ascomycota</taxon>
        <taxon>Pezizomycotina</taxon>
        <taxon>Sordariomycetes</taxon>
        <taxon>Hypocreomycetidae</taxon>
        <taxon>Glomerellales</taxon>
        <taxon>Glomerellaceae</taxon>
        <taxon>Colletotrichum</taxon>
        <taxon>Colletotrichum gloeosporioides species complex</taxon>
    </lineage>
</organism>
<evidence type="ECO:0000256" key="5">
    <source>
        <dbReference type="ARBA" id="ARBA00023136"/>
    </source>
</evidence>
<feature type="transmembrane region" description="Helical" evidence="7">
    <location>
        <begin position="240"/>
        <end position="265"/>
    </location>
</feature>
<keyword evidence="2" id="KW-0813">Transport</keyword>
<proteinExistence type="predicted"/>
<sequence length="706" mass="76673">MAHNDIPPKGEDRRLQSAISSVEPPTTPTPSQPQPITEKEQDETASIDNSSDNTPVNEPPPTTLQDDPENLTRQPSGPAYSAFPPSTKRWVAFMAAVACFVPPMSANIYYPVLAPIAEDLHVSVAAVNLTVTSYMILQAISPTLFGDFGDMAGRRPAFLVAFAIYLVANVGLALQRNYAALIVLRMLQSGGSSGAIALGFAMVADISMSSERGKYMGIVGAGINVGPTIGPVLGGVLTQYFGWASIFWFCVALIGAWLVPFALFIPETCRNVVGNGSVPAQTWNRPVLDLIRRRRRHREREAAGLERQESVAGQPERKLRFPNPLRAVKIIFEKEMALILVYNSLLYVAFIDVAATLGTLFREIYHFNDLQLGLCYLPYGAGCCIASLGQGYVLDWNYRRIARKIGFTIDRRRGDDLSKFPIEKARLQPVYPAVVVGLITLVAYGWVLQLETSVAAPLLLQSIIGLTITGSFSIMNTLIVDLYPEAPATATAANNLVRCLVGAVGTAIIEYMISGMGRGWCFTFIAALCAVTSPMMFLITHVDSLLTELGAIHLQSLENLPLELPLEAILDDDKDFTEVVSLGDRATAGARFLQEPVEEATVIPYNGVAVPLQRPLRDRQLVKSDNQPDIVVPGIGSHDESTSTQRQRWLETPIEDDPFNDISLIVIPEHDPVTLLTGDNGSTASTAGSGQSEQQTMTINDGVGDN</sequence>
<dbReference type="PANTHER" id="PTHR23502">
    <property type="entry name" value="MAJOR FACILITATOR SUPERFAMILY"/>
    <property type="match status" value="1"/>
</dbReference>
<dbReference type="EMBL" id="AMYD01004194">
    <property type="protein sequence ID" value="EQB43697.1"/>
    <property type="molecule type" value="Genomic_DNA"/>
</dbReference>
<evidence type="ECO:0000259" key="8">
    <source>
        <dbReference type="PROSITE" id="PS50850"/>
    </source>
</evidence>
<keyword evidence="5 7" id="KW-0472">Membrane</keyword>
<feature type="transmembrane region" description="Helical" evidence="7">
    <location>
        <begin position="429"/>
        <end position="447"/>
    </location>
</feature>
<feature type="transmembrane region" description="Helical" evidence="7">
    <location>
        <begin position="122"/>
        <end position="145"/>
    </location>
</feature>
<dbReference type="Pfam" id="PF07690">
    <property type="entry name" value="MFS_1"/>
    <property type="match status" value="1"/>
</dbReference>
<accession>T0JKK1</accession>
<feature type="compositionally biased region" description="Basic and acidic residues" evidence="6">
    <location>
        <begin position="1"/>
        <end position="15"/>
    </location>
</feature>
<dbReference type="HOGENOM" id="CLU_008455_8_4_1"/>
<dbReference type="InterPro" id="IPR020846">
    <property type="entry name" value="MFS_dom"/>
</dbReference>